<dbReference type="ExpressionAtlas" id="A0A3L6FZ43">
    <property type="expression patterns" value="baseline and differential"/>
</dbReference>
<evidence type="ECO:0000313" key="1">
    <source>
        <dbReference type="EMBL" id="PWZ40016.1"/>
    </source>
</evidence>
<gene>
    <name evidence="1" type="primary">ARP9_0</name>
    <name evidence="1" type="ORF">Zm00014a_028793</name>
</gene>
<evidence type="ECO:0000313" key="2">
    <source>
        <dbReference type="Proteomes" id="UP000251960"/>
    </source>
</evidence>
<accession>A0A3L6FZ43</accession>
<proteinExistence type="predicted"/>
<organism evidence="1 2">
    <name type="scientific">Zea mays</name>
    <name type="common">Maize</name>
    <dbReference type="NCBI Taxonomy" id="4577"/>
    <lineage>
        <taxon>Eukaryota</taxon>
        <taxon>Viridiplantae</taxon>
        <taxon>Streptophyta</taxon>
        <taxon>Embryophyta</taxon>
        <taxon>Tracheophyta</taxon>
        <taxon>Spermatophyta</taxon>
        <taxon>Magnoliopsida</taxon>
        <taxon>Liliopsida</taxon>
        <taxon>Poales</taxon>
        <taxon>Poaceae</taxon>
        <taxon>PACMAD clade</taxon>
        <taxon>Panicoideae</taxon>
        <taxon>Andropogonodae</taxon>
        <taxon>Andropogoneae</taxon>
        <taxon>Tripsacinae</taxon>
        <taxon>Zea</taxon>
    </lineage>
</organism>
<reference evidence="1 2" key="1">
    <citation type="journal article" date="2018" name="Nat. Genet.">
        <title>Extensive intraspecific gene order and gene structural variations between Mo17 and other maize genomes.</title>
        <authorList>
            <person name="Sun S."/>
            <person name="Zhou Y."/>
            <person name="Chen J."/>
            <person name="Shi J."/>
            <person name="Zhao H."/>
            <person name="Zhao H."/>
            <person name="Song W."/>
            <person name="Zhang M."/>
            <person name="Cui Y."/>
            <person name="Dong X."/>
            <person name="Liu H."/>
            <person name="Ma X."/>
            <person name="Jiao Y."/>
            <person name="Wang B."/>
            <person name="Wei X."/>
            <person name="Stein J.C."/>
            <person name="Glaubitz J.C."/>
            <person name="Lu F."/>
            <person name="Yu G."/>
            <person name="Liang C."/>
            <person name="Fengler K."/>
            <person name="Li B."/>
            <person name="Rafalski A."/>
            <person name="Schnable P.S."/>
            <person name="Ware D.H."/>
            <person name="Buckler E.S."/>
            <person name="Lai J."/>
        </authorList>
    </citation>
    <scope>NUCLEOTIDE SEQUENCE [LARGE SCALE GENOMIC DNA]</scope>
    <source>
        <strain evidence="2">cv. Missouri 17</strain>
        <tissue evidence="1">Seedling</tissue>
    </source>
</reference>
<comment type="caution">
    <text evidence="1">The sequence shown here is derived from an EMBL/GenBank/DDBJ whole genome shotgun (WGS) entry which is preliminary data.</text>
</comment>
<dbReference type="AlphaFoldDB" id="A0A3L6FZ43"/>
<sequence length="184" mass="20425">MSNPIDMLMLNKIKESYSQIKTGSIDAAVLVHSYDNERSGGHQKTRLSAINVPPMGLLYPRVLVPEEYPPPPRSWFQDYDDMLEDTWQTSDGLYPSGNGGFGMWDSYPMFPTRLKKFDNIGLVEAIISSVLSTGKGAKLFCAFQVGGAASTAGLAQVLEQRVRTKISANQSIEKVEVRRIHLKT</sequence>
<name>A0A3L6FZ43_MAIZE</name>
<dbReference type="Proteomes" id="UP000251960">
    <property type="component" value="Chromosome 2"/>
</dbReference>
<dbReference type="EMBL" id="NCVQ01000003">
    <property type="protein sequence ID" value="PWZ40016.1"/>
    <property type="molecule type" value="Genomic_DNA"/>
</dbReference>
<protein>
    <submittedName>
        <fullName evidence="1">Actin-related protein 9</fullName>
    </submittedName>
</protein>